<dbReference type="Proteomes" id="UP001596023">
    <property type="component" value="Unassembled WGS sequence"/>
</dbReference>
<feature type="signal peptide" evidence="1">
    <location>
        <begin position="1"/>
        <end position="28"/>
    </location>
</feature>
<keyword evidence="3" id="KW-1185">Reference proteome</keyword>
<name>A0ABV9KSP0_9BACT</name>
<dbReference type="RefSeq" id="WP_379994281.1">
    <property type="nucleotide sequence ID" value="NZ_JBHSGN010000044.1"/>
</dbReference>
<reference evidence="3" key="1">
    <citation type="journal article" date="2019" name="Int. J. Syst. Evol. Microbiol.">
        <title>The Global Catalogue of Microorganisms (GCM) 10K type strain sequencing project: providing services to taxonomists for standard genome sequencing and annotation.</title>
        <authorList>
            <consortium name="The Broad Institute Genomics Platform"/>
            <consortium name="The Broad Institute Genome Sequencing Center for Infectious Disease"/>
            <person name="Wu L."/>
            <person name="Ma J."/>
        </authorList>
    </citation>
    <scope>NUCLEOTIDE SEQUENCE [LARGE SCALE GENOMIC DNA]</scope>
    <source>
        <strain evidence="3">CCUG 66188</strain>
    </source>
</reference>
<evidence type="ECO:0000256" key="1">
    <source>
        <dbReference type="SAM" id="SignalP"/>
    </source>
</evidence>
<evidence type="ECO:0000313" key="3">
    <source>
        <dbReference type="Proteomes" id="UP001596023"/>
    </source>
</evidence>
<dbReference type="SUPFAM" id="SSF49299">
    <property type="entry name" value="PKD domain"/>
    <property type="match status" value="1"/>
</dbReference>
<organism evidence="2 3">
    <name type="scientific">Dysgonomonas termitidis</name>
    <dbReference type="NCBI Taxonomy" id="1516126"/>
    <lineage>
        <taxon>Bacteria</taxon>
        <taxon>Pseudomonadati</taxon>
        <taxon>Bacteroidota</taxon>
        <taxon>Bacteroidia</taxon>
        <taxon>Bacteroidales</taxon>
        <taxon>Dysgonomonadaceae</taxon>
        <taxon>Dysgonomonas</taxon>
    </lineage>
</organism>
<evidence type="ECO:0000313" key="2">
    <source>
        <dbReference type="EMBL" id="MFC4673053.1"/>
    </source>
</evidence>
<dbReference type="EMBL" id="JBHSGN010000044">
    <property type="protein sequence ID" value="MFC4673053.1"/>
    <property type="molecule type" value="Genomic_DNA"/>
</dbReference>
<keyword evidence="1" id="KW-0732">Signal</keyword>
<dbReference type="InterPro" id="IPR035986">
    <property type="entry name" value="PKD_dom_sf"/>
</dbReference>
<protein>
    <submittedName>
        <fullName evidence="2">FISUMP domain-containing protein</fullName>
    </submittedName>
</protein>
<comment type="caution">
    <text evidence="2">The sequence shown here is derived from an EMBL/GenBank/DDBJ whole genome shotgun (WGS) entry which is preliminary data.</text>
</comment>
<accession>A0ABV9KSP0</accession>
<proteinExistence type="predicted"/>
<dbReference type="InterPro" id="IPR013783">
    <property type="entry name" value="Ig-like_fold"/>
</dbReference>
<dbReference type="Gene3D" id="2.60.40.10">
    <property type="entry name" value="Immunoglobulins"/>
    <property type="match status" value="1"/>
</dbReference>
<gene>
    <name evidence="2" type="ORF">ACFO6W_05060</name>
</gene>
<sequence length="582" mass="61971">MKPKKMKTLLPACLLAALFALLSMPSYAQVTVGDGVPPHDFSVLEVSTASTKAGLRLPHLTTAERNAWRDYFLGTNTGNPVNPSGSGVTADELINAPGLMIYNTTNNCVEYWNTLKWVSFCDQPCADGITGVSISGGTTILQGATTAVTLTATATGGTASSYEWYLGGSPVGTTTANTYTVPQNVKDVAGTYAYTVKAINACSEATSPAPAIVEVIDLASLPDGSASGTLSGRTIFDIAQGNDGGACGDLAARAPFSTDFTQTEEQDATDGTPAAINPSASGTWLYSGTQVYTFTPSVDVSNVRFFYAEDASLEAIVSMTPNDDYSGNISSGDPCKAVVVYKPSLMTDLLNVIRDNAVHPKLYAVFNDQPDGAGTNRKFELTVSLQDCNCCGAFTSAGGWQNFLCYNLGANFMLEPFTPAKYLNGDYFQWGRPTVVATVDTPAGAIAGWNTSYAPNGSWSDASKTANDPCPQNYRVPTRSEWDGVVDTSLNPRTMPPGATLNTSETNFSNGLNFGSALYLPAAGYRSYGSSLLDRRGGYGYYWSSTEDRSSFAYFLYLTNYLTTTYQNLVRAYGFSVRCIAE</sequence>
<feature type="chain" id="PRO_5046871281" evidence="1">
    <location>
        <begin position="29"/>
        <end position="582"/>
    </location>
</feature>